<dbReference type="Gene3D" id="3.40.640.10">
    <property type="entry name" value="Type I PLP-dependent aspartate aminotransferase-like (Major domain)"/>
    <property type="match status" value="1"/>
</dbReference>
<reference evidence="2 3" key="1">
    <citation type="submission" date="2020-12" db="EMBL/GenBank/DDBJ databases">
        <title>Bacterial novel species Adhaeribacter sp. BT258 isolated from soil.</title>
        <authorList>
            <person name="Jung H.-Y."/>
        </authorList>
    </citation>
    <scope>NUCLEOTIDE SEQUENCE [LARGE SCALE GENOMIC DNA]</scope>
    <source>
        <strain evidence="2 3">BT258</strain>
    </source>
</reference>
<keyword evidence="2" id="KW-0032">Aminotransferase</keyword>
<gene>
    <name evidence="2" type="ORF">I5M27_01825</name>
</gene>
<comment type="similarity">
    <text evidence="1">Belongs to the DegT/DnrJ/EryC1 family.</text>
</comment>
<proteinExistence type="inferred from homology"/>
<sequence>MYKEIVDYIKNLYGNKDFIPLHAPVFQGNEKKYVVETIDSTFVSSVGAFVDRFEEMIRDYTGAKFAIGTMNGTAALHMALLLAGVKQNELVITQPFSFIATCNAISYIGAQPVFVDIDAKTLGLSAEKLEAFLVTEIETKNGSCFYKKTGQRIAACVPMHTFGHPADIEKLVEICNRYNVPLVEDAAESIGSTYKGRQTGTFGLLGTFSFNGNKTITSGGGGVITTNDPSLGKMAKHLTTQAKVPHRWDFVHDHIGYNYRLPNLNAALACAQMEQLDAFIQNKRETAAVYATFFREKGITFVQEPEGSLSNYWLNAVLLKNQAERDAFLTFTNDNGVMTRPAWRTMHKLPMFQNCHRGDLSVAENIEARLVNIPSSVRFES</sequence>
<organism evidence="2 3">
    <name type="scientific">Adhaeribacter terrigena</name>
    <dbReference type="NCBI Taxonomy" id="2793070"/>
    <lineage>
        <taxon>Bacteria</taxon>
        <taxon>Pseudomonadati</taxon>
        <taxon>Bacteroidota</taxon>
        <taxon>Cytophagia</taxon>
        <taxon>Cytophagales</taxon>
        <taxon>Hymenobacteraceae</taxon>
        <taxon>Adhaeribacter</taxon>
    </lineage>
</organism>
<keyword evidence="1" id="KW-0663">Pyridoxal phosphate</keyword>
<dbReference type="InterPro" id="IPR015424">
    <property type="entry name" value="PyrdxlP-dep_Trfase"/>
</dbReference>
<dbReference type="EMBL" id="JAEHFX010000001">
    <property type="protein sequence ID" value="MBK0401703.1"/>
    <property type="molecule type" value="Genomic_DNA"/>
</dbReference>
<dbReference type="Proteomes" id="UP000644147">
    <property type="component" value="Unassembled WGS sequence"/>
</dbReference>
<accession>A0ABS1BZ97</accession>
<dbReference type="PANTHER" id="PTHR30244">
    <property type="entry name" value="TRANSAMINASE"/>
    <property type="match status" value="1"/>
</dbReference>
<dbReference type="PIRSF" id="PIRSF000390">
    <property type="entry name" value="PLP_StrS"/>
    <property type="match status" value="1"/>
</dbReference>
<evidence type="ECO:0000313" key="3">
    <source>
        <dbReference type="Proteomes" id="UP000644147"/>
    </source>
</evidence>
<evidence type="ECO:0000256" key="1">
    <source>
        <dbReference type="RuleBase" id="RU004508"/>
    </source>
</evidence>
<dbReference type="InterPro" id="IPR015422">
    <property type="entry name" value="PyrdxlP-dep_Trfase_small"/>
</dbReference>
<dbReference type="SUPFAM" id="SSF53383">
    <property type="entry name" value="PLP-dependent transferases"/>
    <property type="match status" value="1"/>
</dbReference>
<protein>
    <submittedName>
        <fullName evidence="2">LegC family aminotransferase</fullName>
    </submittedName>
</protein>
<keyword evidence="2" id="KW-0808">Transferase</keyword>
<evidence type="ECO:0000313" key="2">
    <source>
        <dbReference type="EMBL" id="MBK0401703.1"/>
    </source>
</evidence>
<dbReference type="InterPro" id="IPR026385">
    <property type="entry name" value="LegC-like"/>
</dbReference>
<dbReference type="InterPro" id="IPR015421">
    <property type="entry name" value="PyrdxlP-dep_Trfase_major"/>
</dbReference>
<keyword evidence="3" id="KW-1185">Reference proteome</keyword>
<dbReference type="CDD" id="cd00616">
    <property type="entry name" value="AHBA_syn"/>
    <property type="match status" value="1"/>
</dbReference>
<comment type="caution">
    <text evidence="2">The sequence shown here is derived from an EMBL/GenBank/DDBJ whole genome shotgun (WGS) entry which is preliminary data.</text>
</comment>
<dbReference type="NCBIfam" id="TIGR04181">
    <property type="entry name" value="NHT_00031"/>
    <property type="match status" value="1"/>
</dbReference>
<dbReference type="InterPro" id="IPR000653">
    <property type="entry name" value="DegT/StrS_aminotransferase"/>
</dbReference>
<dbReference type="GO" id="GO:0008483">
    <property type="term" value="F:transaminase activity"/>
    <property type="evidence" value="ECO:0007669"/>
    <property type="project" value="UniProtKB-KW"/>
</dbReference>
<dbReference type="Gene3D" id="3.90.1150.10">
    <property type="entry name" value="Aspartate Aminotransferase, domain 1"/>
    <property type="match status" value="1"/>
</dbReference>
<dbReference type="PANTHER" id="PTHR30244:SF30">
    <property type="entry name" value="BLR5990 PROTEIN"/>
    <property type="match status" value="1"/>
</dbReference>
<dbReference type="Pfam" id="PF01041">
    <property type="entry name" value="DegT_DnrJ_EryC1"/>
    <property type="match status" value="1"/>
</dbReference>
<name>A0ABS1BZ97_9BACT</name>